<dbReference type="EMBL" id="FN653029">
    <property type="protein sequence ID" value="CBY08198.1"/>
    <property type="molecule type" value="Genomic_DNA"/>
</dbReference>
<gene>
    <name evidence="2" type="ORF">GSOID_T00004211001</name>
</gene>
<dbReference type="InParanoid" id="E4X8R0"/>
<protein>
    <recommendedName>
        <fullName evidence="1">Phospholipase A2-like central domain-containing protein</fullName>
    </recommendedName>
</protein>
<dbReference type="InterPro" id="IPR036444">
    <property type="entry name" value="PLipase_A2_dom_sf"/>
</dbReference>
<organism evidence="2">
    <name type="scientific">Oikopleura dioica</name>
    <name type="common">Tunicate</name>
    <dbReference type="NCBI Taxonomy" id="34765"/>
    <lineage>
        <taxon>Eukaryota</taxon>
        <taxon>Metazoa</taxon>
        <taxon>Chordata</taxon>
        <taxon>Tunicata</taxon>
        <taxon>Appendicularia</taxon>
        <taxon>Copelata</taxon>
        <taxon>Oikopleuridae</taxon>
        <taxon>Oikopleura</taxon>
    </lineage>
</organism>
<dbReference type="Proteomes" id="UP000001307">
    <property type="component" value="Unassembled WGS sequence"/>
</dbReference>
<dbReference type="GO" id="GO:0006644">
    <property type="term" value="P:phospholipid metabolic process"/>
    <property type="evidence" value="ECO:0007669"/>
    <property type="project" value="InterPro"/>
</dbReference>
<evidence type="ECO:0000313" key="3">
    <source>
        <dbReference type="Proteomes" id="UP000001307"/>
    </source>
</evidence>
<dbReference type="Gene3D" id="1.20.90.10">
    <property type="entry name" value="Phospholipase A2 domain"/>
    <property type="match status" value="1"/>
</dbReference>
<dbReference type="OrthoDB" id="5841574at2759"/>
<accession>E4X8R0</accession>
<dbReference type="SUPFAM" id="SSF48619">
    <property type="entry name" value="Phospholipase A2, PLA2"/>
    <property type="match status" value="1"/>
</dbReference>
<keyword evidence="3" id="KW-1185">Reference proteome</keyword>
<evidence type="ECO:0000259" key="1">
    <source>
        <dbReference type="Pfam" id="PF00068"/>
    </source>
</evidence>
<proteinExistence type="predicted"/>
<sequence length="267" mass="28968">MKFSQILLNGILAAPSSELLKSVPGLADLMEFQDNLERNARSDGNAFLIQQMLEFYLSQAGFASSIAEQMLNYGCYCNLLPNRFQGKGNPVDNLDLFCQQYQRCSKCNVFDNLGVSNDNGSMCSVETAKYEISFNAEIQRLDCSSTGTFDVCGANQCQCDEELAFQLAAHAQFFVQEHAVAEGFNFADKCLASSNGGGNDNGSGNGNANPPSNGPGPMQCCGEYPRRFPFHPHDGARECCDPAGIVFNSSTHKCCSNGSLAKFNQQC</sequence>
<dbReference type="GO" id="GO:0004623">
    <property type="term" value="F:phospholipase A2 activity"/>
    <property type="evidence" value="ECO:0007669"/>
    <property type="project" value="InterPro"/>
</dbReference>
<evidence type="ECO:0000313" key="2">
    <source>
        <dbReference type="EMBL" id="CBY08198.1"/>
    </source>
</evidence>
<dbReference type="InterPro" id="IPR016090">
    <property type="entry name" value="PLA2-like_dom"/>
</dbReference>
<feature type="domain" description="Phospholipase A2-like central" evidence="1">
    <location>
        <begin position="65"/>
        <end position="169"/>
    </location>
</feature>
<dbReference type="Pfam" id="PF00068">
    <property type="entry name" value="Phospholip_A2_1"/>
    <property type="match status" value="1"/>
</dbReference>
<name>E4X8R0_OIKDI</name>
<reference evidence="2" key="1">
    <citation type="journal article" date="2010" name="Science">
        <title>Plasticity of animal genome architecture unmasked by rapid evolution of a pelagic tunicate.</title>
        <authorList>
            <person name="Denoeud F."/>
            <person name="Henriet S."/>
            <person name="Mungpakdee S."/>
            <person name="Aury J.M."/>
            <person name="Da Silva C."/>
            <person name="Brinkmann H."/>
            <person name="Mikhaleva J."/>
            <person name="Olsen L.C."/>
            <person name="Jubin C."/>
            <person name="Canestro C."/>
            <person name="Bouquet J.M."/>
            <person name="Danks G."/>
            <person name="Poulain J."/>
            <person name="Campsteijn C."/>
            <person name="Adamski M."/>
            <person name="Cross I."/>
            <person name="Yadetie F."/>
            <person name="Muffato M."/>
            <person name="Louis A."/>
            <person name="Butcher S."/>
            <person name="Tsagkogeorga G."/>
            <person name="Konrad A."/>
            <person name="Singh S."/>
            <person name="Jensen M.F."/>
            <person name="Cong E.H."/>
            <person name="Eikeseth-Otteraa H."/>
            <person name="Noel B."/>
            <person name="Anthouard V."/>
            <person name="Porcel B.M."/>
            <person name="Kachouri-Lafond R."/>
            <person name="Nishino A."/>
            <person name="Ugolini M."/>
            <person name="Chourrout P."/>
            <person name="Nishida H."/>
            <person name="Aasland R."/>
            <person name="Huzurbazar S."/>
            <person name="Westhof E."/>
            <person name="Delsuc F."/>
            <person name="Lehrach H."/>
            <person name="Reinhardt R."/>
            <person name="Weissenbach J."/>
            <person name="Roy S.W."/>
            <person name="Artiguenave F."/>
            <person name="Postlethwait J.H."/>
            <person name="Manak J.R."/>
            <person name="Thompson E.M."/>
            <person name="Jaillon O."/>
            <person name="Du Pasquier L."/>
            <person name="Boudinot P."/>
            <person name="Liberles D.A."/>
            <person name="Volff J.N."/>
            <person name="Philippe H."/>
            <person name="Lenhard B."/>
            <person name="Roest Crollius H."/>
            <person name="Wincker P."/>
            <person name="Chourrout D."/>
        </authorList>
    </citation>
    <scope>NUCLEOTIDE SEQUENCE [LARGE SCALE GENOMIC DNA]</scope>
</reference>
<dbReference type="AlphaFoldDB" id="E4X8R0"/>
<dbReference type="GO" id="GO:0050482">
    <property type="term" value="P:arachidonate secretion"/>
    <property type="evidence" value="ECO:0007669"/>
    <property type="project" value="InterPro"/>
</dbReference>